<evidence type="ECO:0000256" key="13">
    <source>
        <dbReference type="SAM" id="Phobius"/>
    </source>
</evidence>
<proteinExistence type="predicted"/>
<evidence type="ECO:0000256" key="3">
    <source>
        <dbReference type="ARBA" id="ARBA00012201"/>
    </source>
</evidence>
<evidence type="ECO:0000259" key="15">
    <source>
        <dbReference type="PROSITE" id="PS50125"/>
    </source>
</evidence>
<feature type="region of interest" description="Disordered" evidence="12">
    <location>
        <begin position="310"/>
        <end position="336"/>
    </location>
</feature>
<dbReference type="PROSITE" id="PS50112">
    <property type="entry name" value="PAS"/>
    <property type="match status" value="1"/>
</dbReference>
<dbReference type="Gene3D" id="3.30.450.20">
    <property type="entry name" value="PAS domain"/>
    <property type="match status" value="1"/>
</dbReference>
<comment type="catalytic activity">
    <reaction evidence="1">
        <text>ATP = 3',5'-cyclic AMP + diphosphate</text>
        <dbReference type="Rhea" id="RHEA:15389"/>
        <dbReference type="ChEBI" id="CHEBI:30616"/>
        <dbReference type="ChEBI" id="CHEBI:33019"/>
        <dbReference type="ChEBI" id="CHEBI:58165"/>
        <dbReference type="EC" id="4.6.1.1"/>
    </reaction>
</comment>
<dbReference type="SUPFAM" id="SSF55785">
    <property type="entry name" value="PYP-like sensor domain (PAS domain)"/>
    <property type="match status" value="1"/>
</dbReference>
<evidence type="ECO:0000256" key="11">
    <source>
        <dbReference type="ARBA" id="ARBA00023239"/>
    </source>
</evidence>
<feature type="domain" description="PAS" evidence="14">
    <location>
        <begin position="1002"/>
        <end position="1059"/>
    </location>
</feature>
<evidence type="ECO:0000313" key="17">
    <source>
        <dbReference type="Proteomes" id="UP001470230"/>
    </source>
</evidence>
<dbReference type="EMBL" id="JAPFFF010000005">
    <property type="protein sequence ID" value="KAK8890042.1"/>
    <property type="molecule type" value="Genomic_DNA"/>
</dbReference>
<dbReference type="SMART" id="SM00044">
    <property type="entry name" value="CYCc"/>
    <property type="match status" value="1"/>
</dbReference>
<feature type="compositionally biased region" description="Low complexity" evidence="12">
    <location>
        <begin position="1126"/>
        <end position="1135"/>
    </location>
</feature>
<evidence type="ECO:0000259" key="14">
    <source>
        <dbReference type="PROSITE" id="PS50112"/>
    </source>
</evidence>
<evidence type="ECO:0000256" key="6">
    <source>
        <dbReference type="ARBA" id="ARBA00022741"/>
    </source>
</evidence>
<keyword evidence="5" id="KW-0479">Metal-binding</keyword>
<keyword evidence="6" id="KW-0547">Nucleotide-binding</keyword>
<feature type="transmembrane region" description="Helical" evidence="13">
    <location>
        <begin position="55"/>
        <end position="77"/>
    </location>
</feature>
<keyword evidence="8" id="KW-0460">Magnesium</keyword>
<keyword evidence="17" id="KW-1185">Reference proteome</keyword>
<feature type="compositionally biased region" description="Basic and acidic residues" evidence="12">
    <location>
        <begin position="1113"/>
        <end position="1125"/>
    </location>
</feature>
<dbReference type="SUPFAM" id="SSF55073">
    <property type="entry name" value="Nucleotide cyclase"/>
    <property type="match status" value="1"/>
</dbReference>
<feature type="transmembrane region" description="Helical" evidence="13">
    <location>
        <begin position="364"/>
        <end position="390"/>
    </location>
</feature>
<evidence type="ECO:0000256" key="9">
    <source>
        <dbReference type="ARBA" id="ARBA00022989"/>
    </source>
</evidence>
<organism evidence="16 17">
    <name type="scientific">Tritrichomonas musculus</name>
    <dbReference type="NCBI Taxonomy" id="1915356"/>
    <lineage>
        <taxon>Eukaryota</taxon>
        <taxon>Metamonada</taxon>
        <taxon>Parabasalia</taxon>
        <taxon>Tritrichomonadida</taxon>
        <taxon>Tritrichomonadidae</taxon>
        <taxon>Tritrichomonas</taxon>
    </lineage>
</organism>
<dbReference type="InterPro" id="IPR001054">
    <property type="entry name" value="A/G_cyclase"/>
</dbReference>
<dbReference type="InterPro" id="IPR000014">
    <property type="entry name" value="PAS"/>
</dbReference>
<keyword evidence="10 13" id="KW-0472">Membrane</keyword>
<feature type="compositionally biased region" description="Low complexity" evidence="12">
    <location>
        <begin position="1282"/>
        <end position="1413"/>
    </location>
</feature>
<accession>A0ABR2KHZ5</accession>
<dbReference type="PROSITE" id="PS50125">
    <property type="entry name" value="GUANYLATE_CYCLASE_2"/>
    <property type="match status" value="1"/>
</dbReference>
<evidence type="ECO:0000256" key="2">
    <source>
        <dbReference type="ARBA" id="ARBA00004141"/>
    </source>
</evidence>
<gene>
    <name evidence="16" type="ORF">M9Y10_034801</name>
</gene>
<evidence type="ECO:0000256" key="1">
    <source>
        <dbReference type="ARBA" id="ARBA00001593"/>
    </source>
</evidence>
<name>A0ABR2KHZ5_9EUKA</name>
<sequence length="1820" mass="208048">MSSEMKNEYFDSLGIKTKNQAFMYLQNGLEDASDFFIDFSLHSYVKEKYSNDNEIFIVLMWYVTFFPGNILLLQVYLKQFSSIISPSYYDKALFLQLHRVHVFRQSSAYKESESDYKKLHHYTDKLIAQYANIWRHIESVCDSKENDKKGIDDVIDDVLQKQESSPDKKINGDNFSIDDDLITTLSSNSKIDNLFEKATALRLNADLAWIESIGKYPNNSRFANEYSRYLLKARCRYKKGLKWKARAELLEQGKKLENDQMFYHFIKMYPRYIKKRIVDYEGAFISPENRKSSSVSSSDSILAAPLISTSSSISSSSNSSSSASYSYSNSSELTNDDEATEKDQLYISMERAVSVISSSNIKRILISALCRLVLTLVYCIGCFVLILSLFNDKDRFFGTFKYYAKATNYLNLAQQQIIWWYAKAFDNQIMTLSSISKSIGPAFYNYVDKFEINYTKYIFNISSIAIQAYTTMAYQTYKYSFSSSNELKNLTRFLSKTKIDNNFCLFEKKYETFPISFEFATKTARNSITTDFLIRNILLSMMNLSFQNEKQRSEWSANTEFCTFVYHHWDVFEMITEVTKRINPLFDTVINCYIENNFSSPYLFSETNKSIEYFIKSIDKYNSSIEELSPDDSSCYLDFVSNLIVALTPIICMALILPLIIFLSVGVNQEWQSYLGILRKFSPGQIEKAISKSTKSKYDKYNDKTLLIQDMSKREMPSWVPNVISSLIVIFALLLLALLSRSQVQDINHMMMQFSLITQFQNTLFSMATDLVFLLHMKVIEGETELEKYLSFSNFTYHINRQIDILTMTYNIIRYGGYNLPSNIGKRTEFYDVLYKERCQPNYHSKYPIEYYNCISFENLVHYYTKLLKTIYNAHDQYSLKSDTVVNIAFLTRTRLLDDSLEIFDKCEEVYLNQKKVFVILTIVFLFIACIACIVAFIFDICIIGRVKNTIETFKDLTLRIDPIDFVTNEKIISLIYGKNRTNNPKLTSATHALFFTSKYGMMYVNKNLIIEDINPATSSIFGFTADQMVGQHVSVFIPEKLEENEDFYAQMKLMMEGQRSLTLKDEVIAITDNGLQAPLITTLLGICPNPKDYKSKKGDASGFNGFAENGMIEDKEKVENEKNKNNSNESVFKSNETEEEEEINNKNQERQANNNTTNENKIATKNENSDEFEDSKTTSESNKKENSINAVYESSAESENNKKERNEKESNEKESNEKESNEKESNEKESNEKESNEKESNEKESNEKESNEKERNEKESNEKESNEKESNEKESNVATGSENNAVNNNDNNASTNNNNENASTNNNNENASTNNNNNENARTNNNNNENARTNNDNENARTNNNNNENARTNNNNENASTNNDNENASTNNNNNENARTNNNNNENARTNNDNENARTNNDNDNNASTNNDNKNDNNAEKDKKEVDVSIDVPEANESSNDKGKDKDNESSIRSSRFVHRDDSHGRQFAEAFNIIFEDKSEESNAKASLEKAQKQSQSFLTKMFPQPLLTRMNHVKNRDETITFDVNMSSISFIDIDKFTSFVDPNSPAVSLQNIKTIVKTFDTLLNKYFLLTKVKVFGDCYMVASGLFNSEISPSVKANQSLLFCFDCIDSIEDLNINLNTNLQVRVGIHTGGPIVAGVFGSEKPVFDIIGEPIQTAFLLQKNGKPGNVHISQDTYDLVATNPFQFENGEKIDLDDGKTLNTFNVFRKRLTLGSYSRSSSYFSSFMHSQKSDSGISMSMSAQLVNTDNLDLVSPNSPKLLIPFLSDSAEPEVYSKQMINLAVSESDEIYLDSTIKRKPSDSYLADNQVGTSGSASSNV</sequence>
<feature type="compositionally biased region" description="Low complexity" evidence="12">
    <location>
        <begin position="310"/>
        <end position="331"/>
    </location>
</feature>
<evidence type="ECO:0000256" key="7">
    <source>
        <dbReference type="ARBA" id="ARBA00022840"/>
    </source>
</evidence>
<dbReference type="CDD" id="cd07302">
    <property type="entry name" value="CHD"/>
    <property type="match status" value="1"/>
</dbReference>
<feature type="transmembrane region" description="Helical" evidence="13">
    <location>
        <begin position="643"/>
        <end position="665"/>
    </location>
</feature>
<comment type="caution">
    <text evidence="16">The sequence shown here is derived from an EMBL/GenBank/DDBJ whole genome shotgun (WGS) entry which is preliminary data.</text>
</comment>
<keyword evidence="7" id="KW-0067">ATP-binding</keyword>
<dbReference type="CDD" id="cd00130">
    <property type="entry name" value="PAS"/>
    <property type="match status" value="1"/>
</dbReference>
<protein>
    <recommendedName>
        <fullName evidence="3">adenylate cyclase</fullName>
        <ecNumber evidence="3">4.6.1.1</ecNumber>
    </recommendedName>
</protein>
<evidence type="ECO:0000256" key="8">
    <source>
        <dbReference type="ARBA" id="ARBA00022842"/>
    </source>
</evidence>
<evidence type="ECO:0000313" key="16">
    <source>
        <dbReference type="EMBL" id="KAK8890042.1"/>
    </source>
</evidence>
<comment type="subcellular location">
    <subcellularLocation>
        <location evidence="2">Membrane</location>
        <topology evidence="2">Multi-pass membrane protein</topology>
    </subcellularLocation>
</comment>
<dbReference type="Proteomes" id="UP001470230">
    <property type="component" value="Unassembled WGS sequence"/>
</dbReference>
<feature type="transmembrane region" description="Helical" evidence="13">
    <location>
        <begin position="917"/>
        <end position="939"/>
    </location>
</feature>
<keyword evidence="4 13" id="KW-0812">Transmembrane</keyword>
<evidence type="ECO:0000256" key="4">
    <source>
        <dbReference type="ARBA" id="ARBA00022692"/>
    </source>
</evidence>
<dbReference type="Gene3D" id="3.30.70.1230">
    <property type="entry name" value="Nucleotide cyclase"/>
    <property type="match status" value="1"/>
</dbReference>
<dbReference type="Pfam" id="PF13426">
    <property type="entry name" value="PAS_9"/>
    <property type="match status" value="1"/>
</dbReference>
<feature type="compositionally biased region" description="Basic and acidic residues" evidence="12">
    <location>
        <begin position="1163"/>
        <end position="1187"/>
    </location>
</feature>
<feature type="compositionally biased region" description="Basic and acidic residues" evidence="12">
    <location>
        <begin position="1414"/>
        <end position="1428"/>
    </location>
</feature>
<feature type="compositionally biased region" description="Basic and acidic residues" evidence="12">
    <location>
        <begin position="1440"/>
        <end position="1451"/>
    </location>
</feature>
<dbReference type="PANTHER" id="PTHR45627">
    <property type="entry name" value="ADENYLATE CYCLASE TYPE 1"/>
    <property type="match status" value="1"/>
</dbReference>
<dbReference type="EC" id="4.6.1.1" evidence="3"/>
<keyword evidence="9 13" id="KW-1133">Transmembrane helix</keyword>
<dbReference type="PANTHER" id="PTHR45627:SF12">
    <property type="entry name" value="ADENYLATE CYCLASE TYPE 2"/>
    <property type="match status" value="1"/>
</dbReference>
<evidence type="ECO:0000256" key="10">
    <source>
        <dbReference type="ARBA" id="ARBA00023136"/>
    </source>
</evidence>
<feature type="compositionally biased region" description="Basic and acidic residues" evidence="12">
    <location>
        <begin position="1200"/>
        <end position="1276"/>
    </location>
</feature>
<feature type="transmembrane region" description="Helical" evidence="13">
    <location>
        <begin position="719"/>
        <end position="739"/>
    </location>
</feature>
<dbReference type="InterPro" id="IPR029787">
    <property type="entry name" value="Nucleotide_cyclase"/>
</dbReference>
<reference evidence="16 17" key="1">
    <citation type="submission" date="2024-04" db="EMBL/GenBank/DDBJ databases">
        <title>Tritrichomonas musculus Genome.</title>
        <authorList>
            <person name="Alves-Ferreira E."/>
            <person name="Grigg M."/>
            <person name="Lorenzi H."/>
            <person name="Galac M."/>
        </authorList>
    </citation>
    <scope>NUCLEOTIDE SEQUENCE [LARGE SCALE GENOMIC DNA]</scope>
    <source>
        <strain evidence="16 17">EAF2021</strain>
    </source>
</reference>
<dbReference type="InterPro" id="IPR035965">
    <property type="entry name" value="PAS-like_dom_sf"/>
</dbReference>
<feature type="domain" description="Guanylate cyclase" evidence="15">
    <location>
        <begin position="1531"/>
        <end position="1663"/>
    </location>
</feature>
<dbReference type="Pfam" id="PF00211">
    <property type="entry name" value="Guanylate_cyc"/>
    <property type="match status" value="1"/>
</dbReference>
<evidence type="ECO:0000256" key="5">
    <source>
        <dbReference type="ARBA" id="ARBA00022723"/>
    </source>
</evidence>
<keyword evidence="11" id="KW-0456">Lyase</keyword>
<feature type="region of interest" description="Disordered" evidence="12">
    <location>
        <begin position="1113"/>
        <end position="1463"/>
    </location>
</feature>
<evidence type="ECO:0000256" key="12">
    <source>
        <dbReference type="SAM" id="MobiDB-lite"/>
    </source>
</evidence>